<name>A0A922P1S3_9HYPH</name>
<dbReference type="RefSeq" id="WP_029617295.1">
    <property type="nucleotide sequence ID" value="NZ_CAJXID010000024.1"/>
</dbReference>
<comment type="caution">
    <text evidence="1">The sequence shown here is derived from an EMBL/GenBank/DDBJ whole genome shotgun (WGS) entry which is preliminary data.</text>
</comment>
<sequence length="78" mass="8765">MPLYLLKISNDRETEIEIEASDEAEAMSVGYNAMALFVCRNFPPPESISIRVVDANRTPVGRLKMTFEMETAVRASLQ</sequence>
<reference evidence="1 2" key="1">
    <citation type="submission" date="2014-06" db="EMBL/GenBank/DDBJ databases">
        <title>Rhizobium pelagicum/R2-400B4.</title>
        <authorList>
            <person name="Kimes N.E."/>
            <person name="Lopez-Perez M."/>
        </authorList>
    </citation>
    <scope>NUCLEOTIDE SEQUENCE [LARGE SCALE GENOMIC DNA]</scope>
    <source>
        <strain evidence="1 2">R2-400B4</strain>
    </source>
</reference>
<dbReference type="EMBL" id="JOKJ01000001">
    <property type="protein sequence ID" value="KEQ10807.1"/>
    <property type="molecule type" value="Genomic_DNA"/>
</dbReference>
<evidence type="ECO:0000313" key="2">
    <source>
        <dbReference type="Proteomes" id="UP000052167"/>
    </source>
</evidence>
<dbReference type="Proteomes" id="UP000052167">
    <property type="component" value="Unassembled WGS sequence"/>
</dbReference>
<dbReference type="OrthoDB" id="8410386at2"/>
<protein>
    <submittedName>
        <fullName evidence="1">Uncharacterized protein</fullName>
    </submittedName>
</protein>
<evidence type="ECO:0000313" key="1">
    <source>
        <dbReference type="EMBL" id="KEQ10807.1"/>
    </source>
</evidence>
<dbReference type="AlphaFoldDB" id="A0A922P1S3"/>
<organism evidence="1 2">
    <name type="scientific">Pseudorhizobium pelagicum</name>
    <dbReference type="NCBI Taxonomy" id="1509405"/>
    <lineage>
        <taxon>Bacteria</taxon>
        <taxon>Pseudomonadati</taxon>
        <taxon>Pseudomonadota</taxon>
        <taxon>Alphaproteobacteria</taxon>
        <taxon>Hyphomicrobiales</taxon>
        <taxon>Rhizobiaceae</taxon>
        <taxon>Rhizobium/Agrobacterium group</taxon>
        <taxon>Pseudorhizobium</taxon>
    </lineage>
</organism>
<accession>A0A922P1S3</accession>
<proteinExistence type="predicted"/>
<keyword evidence="2" id="KW-1185">Reference proteome</keyword>
<gene>
    <name evidence="1" type="ORF">GV68_00525</name>
</gene>